<reference evidence="2" key="1">
    <citation type="journal article" date="2019" name="Int. J. Syst. Evol. Microbiol.">
        <title>The Global Catalogue of Microorganisms (GCM) 10K type strain sequencing project: providing services to taxonomists for standard genome sequencing and annotation.</title>
        <authorList>
            <consortium name="The Broad Institute Genomics Platform"/>
            <consortium name="The Broad Institute Genome Sequencing Center for Infectious Disease"/>
            <person name="Wu L."/>
            <person name="Ma J."/>
        </authorList>
    </citation>
    <scope>NUCLEOTIDE SEQUENCE [LARGE SCALE GENOMIC DNA]</scope>
    <source>
        <strain evidence="2">JCM 18127</strain>
    </source>
</reference>
<dbReference type="Pfam" id="PF05762">
    <property type="entry name" value="VWA_CoxE"/>
    <property type="match status" value="1"/>
</dbReference>
<dbReference type="PANTHER" id="PTHR39338">
    <property type="entry name" value="BLL5662 PROTEIN-RELATED"/>
    <property type="match status" value="1"/>
</dbReference>
<gene>
    <name evidence="1" type="ORF">GCM10023226_24600</name>
</gene>
<accession>A0ABP8WB55</accession>
<organism evidence="1 2">
    <name type="scientific">Nocardioides nanhaiensis</name>
    <dbReference type="NCBI Taxonomy" id="1476871"/>
    <lineage>
        <taxon>Bacteria</taxon>
        <taxon>Bacillati</taxon>
        <taxon>Actinomycetota</taxon>
        <taxon>Actinomycetes</taxon>
        <taxon>Propionibacteriales</taxon>
        <taxon>Nocardioidaceae</taxon>
        <taxon>Nocardioides</taxon>
    </lineage>
</organism>
<dbReference type="PANTHER" id="PTHR39338:SF5">
    <property type="entry name" value="BLR6139 PROTEIN"/>
    <property type="match status" value="1"/>
</dbReference>
<evidence type="ECO:0000313" key="1">
    <source>
        <dbReference type="EMBL" id="GAA4685943.1"/>
    </source>
</evidence>
<evidence type="ECO:0000313" key="2">
    <source>
        <dbReference type="Proteomes" id="UP001500621"/>
    </source>
</evidence>
<name>A0ABP8WB55_9ACTN</name>
<dbReference type="InterPro" id="IPR011195">
    <property type="entry name" value="UCP010256"/>
</dbReference>
<dbReference type="InterPro" id="IPR008912">
    <property type="entry name" value="Uncharacterised_CoxE"/>
</dbReference>
<keyword evidence="2" id="KW-1185">Reference proteome</keyword>
<dbReference type="RefSeq" id="WP_345266181.1">
    <property type="nucleotide sequence ID" value="NZ_BAABIM010000002.1"/>
</dbReference>
<proteinExistence type="predicted"/>
<dbReference type="EMBL" id="BAABIM010000002">
    <property type="protein sequence ID" value="GAA4685943.1"/>
    <property type="molecule type" value="Genomic_DNA"/>
</dbReference>
<dbReference type="Proteomes" id="UP001500621">
    <property type="component" value="Unassembled WGS sequence"/>
</dbReference>
<sequence>MSQSSSRSSGQPARESGLLDRHLSFLKALRSAGLAVSLAEDLDAVQALTALPWGHRATVREAYAATLVKRQVQRPIFDALFDLYFPRMVGAGTGGAVADDDAATLDAGSEGESRPEVRDNAEALQAMRDRLSEALARDDVEQLARLAAEMVDRFGAMPGRGPGLSSWSAYTALQRVAPQELTDRLVAALVAQGDARDEEAAERTAGRRIEALTQQVQDDARRRIAEEKGPDHVADVALRPSIDRLDFTSARRADLEQMRREIYPLARRLATRLTKEQHARGRGPLDFRRTVRASMSTGGVPLTTHHRPKRPHRTELVVLCDVSGSVASFAQFTLLLVFALREQFQKVRAFTFIDHVHEVSHHFRPGADVVDVMADLAASTAQAALWGRTNYGRAFAKFAEEHADALGPKSSLLVLGDARSNYSDLHEGVLRDLASSARHAWWLNPEHRRHWGTGDSAAPAYGAIVPMVECRNLTQLGEFVHELAR</sequence>
<protein>
    <submittedName>
        <fullName evidence="1">VWA domain-containing protein</fullName>
    </submittedName>
</protein>
<dbReference type="PIRSF" id="PIRSF010256">
    <property type="entry name" value="CoxE_vWa"/>
    <property type="match status" value="1"/>
</dbReference>
<comment type="caution">
    <text evidence="1">The sequence shown here is derived from an EMBL/GenBank/DDBJ whole genome shotgun (WGS) entry which is preliminary data.</text>
</comment>